<evidence type="ECO:0000313" key="3">
    <source>
        <dbReference type="Proteomes" id="UP000838756"/>
    </source>
</evidence>
<dbReference type="OrthoDB" id="65740at2759"/>
<protein>
    <submittedName>
        <fullName evidence="2">Jg26614 protein</fullName>
    </submittedName>
</protein>
<accession>A0A8S4QT38</accession>
<feature type="non-terminal residue" evidence="2">
    <location>
        <position position="132"/>
    </location>
</feature>
<feature type="chain" id="PRO_5035833609" evidence="1">
    <location>
        <begin position="17"/>
        <end position="132"/>
    </location>
</feature>
<proteinExistence type="predicted"/>
<dbReference type="EMBL" id="CAKXAJ010018401">
    <property type="protein sequence ID" value="CAH2217695.1"/>
    <property type="molecule type" value="Genomic_DNA"/>
</dbReference>
<feature type="signal peptide" evidence="1">
    <location>
        <begin position="1"/>
        <end position="16"/>
    </location>
</feature>
<sequence length="132" mass="14976">MFVYAFICVFIGSTIGFHVDKEAPPQWSDVYTIKGILNIPYAELHEPFYAWFDSKNGKSRIDYYGAMVKTYQLAASVYPEFGTSIKIAPVTTEKVQNQDTCLQVNGTKGESINVQTVLPDMTDFKYVGEYHH</sequence>
<dbReference type="Proteomes" id="UP000838756">
    <property type="component" value="Unassembled WGS sequence"/>
</dbReference>
<comment type="caution">
    <text evidence="2">The sequence shown here is derived from an EMBL/GenBank/DDBJ whole genome shotgun (WGS) entry which is preliminary data.</text>
</comment>
<evidence type="ECO:0000313" key="2">
    <source>
        <dbReference type="EMBL" id="CAH2217695.1"/>
    </source>
</evidence>
<name>A0A8S4QT38_9NEOP</name>
<dbReference type="AlphaFoldDB" id="A0A8S4QT38"/>
<organism evidence="2 3">
    <name type="scientific">Pararge aegeria aegeria</name>
    <dbReference type="NCBI Taxonomy" id="348720"/>
    <lineage>
        <taxon>Eukaryota</taxon>
        <taxon>Metazoa</taxon>
        <taxon>Ecdysozoa</taxon>
        <taxon>Arthropoda</taxon>
        <taxon>Hexapoda</taxon>
        <taxon>Insecta</taxon>
        <taxon>Pterygota</taxon>
        <taxon>Neoptera</taxon>
        <taxon>Endopterygota</taxon>
        <taxon>Lepidoptera</taxon>
        <taxon>Glossata</taxon>
        <taxon>Ditrysia</taxon>
        <taxon>Papilionoidea</taxon>
        <taxon>Nymphalidae</taxon>
        <taxon>Satyrinae</taxon>
        <taxon>Satyrini</taxon>
        <taxon>Parargina</taxon>
        <taxon>Pararge</taxon>
    </lineage>
</organism>
<keyword evidence="1" id="KW-0732">Signal</keyword>
<gene>
    <name evidence="2" type="primary">jg26614</name>
    <name evidence="2" type="ORF">PAEG_LOCUS5578</name>
</gene>
<evidence type="ECO:0000256" key="1">
    <source>
        <dbReference type="SAM" id="SignalP"/>
    </source>
</evidence>
<keyword evidence="3" id="KW-1185">Reference proteome</keyword>
<reference evidence="2" key="1">
    <citation type="submission" date="2022-03" db="EMBL/GenBank/DDBJ databases">
        <authorList>
            <person name="Lindestad O."/>
        </authorList>
    </citation>
    <scope>NUCLEOTIDE SEQUENCE</scope>
</reference>